<gene>
    <name evidence="1" type="ORF">FF011L_47660</name>
</gene>
<evidence type="ECO:0000313" key="1">
    <source>
        <dbReference type="EMBL" id="QDS95964.1"/>
    </source>
</evidence>
<reference evidence="1 2" key="1">
    <citation type="submission" date="2019-02" db="EMBL/GenBank/DDBJ databases">
        <title>Deep-cultivation of Planctomycetes and their phenomic and genomic characterization uncovers novel biology.</title>
        <authorList>
            <person name="Wiegand S."/>
            <person name="Jogler M."/>
            <person name="Boedeker C."/>
            <person name="Pinto D."/>
            <person name="Vollmers J."/>
            <person name="Rivas-Marin E."/>
            <person name="Kohn T."/>
            <person name="Peeters S.H."/>
            <person name="Heuer A."/>
            <person name="Rast P."/>
            <person name="Oberbeckmann S."/>
            <person name="Bunk B."/>
            <person name="Jeske O."/>
            <person name="Meyerdierks A."/>
            <person name="Storesund J.E."/>
            <person name="Kallscheuer N."/>
            <person name="Luecker S."/>
            <person name="Lage O.M."/>
            <person name="Pohl T."/>
            <person name="Merkel B.J."/>
            <person name="Hornburger P."/>
            <person name="Mueller R.-W."/>
            <person name="Bruemmer F."/>
            <person name="Labrenz M."/>
            <person name="Spormann A.M."/>
            <person name="Op den Camp H."/>
            <person name="Overmann J."/>
            <person name="Amann R."/>
            <person name="Jetten M.S.M."/>
            <person name="Mascher T."/>
            <person name="Medema M.H."/>
            <person name="Devos D.P."/>
            <person name="Kaster A.-K."/>
            <person name="Ovreas L."/>
            <person name="Rohde M."/>
            <person name="Galperin M.Y."/>
            <person name="Jogler C."/>
        </authorList>
    </citation>
    <scope>NUCLEOTIDE SEQUENCE [LARGE SCALE GENOMIC DNA]</scope>
    <source>
        <strain evidence="1 2">FF011L</strain>
    </source>
</reference>
<dbReference type="PROSITE" id="PS51318">
    <property type="entry name" value="TAT"/>
    <property type="match status" value="1"/>
</dbReference>
<dbReference type="InterPro" id="IPR011447">
    <property type="entry name" value="DUF1552"/>
</dbReference>
<organism evidence="1 2">
    <name type="scientific">Roseimaritima multifibrata</name>
    <dbReference type="NCBI Taxonomy" id="1930274"/>
    <lineage>
        <taxon>Bacteria</taxon>
        <taxon>Pseudomonadati</taxon>
        <taxon>Planctomycetota</taxon>
        <taxon>Planctomycetia</taxon>
        <taxon>Pirellulales</taxon>
        <taxon>Pirellulaceae</taxon>
        <taxon>Roseimaritima</taxon>
    </lineage>
</organism>
<dbReference type="InterPro" id="IPR006311">
    <property type="entry name" value="TAT_signal"/>
</dbReference>
<protein>
    <recommendedName>
        <fullName evidence="3">DUF1552 domain-containing protein</fullName>
    </recommendedName>
</protein>
<accession>A0A517MM51</accession>
<keyword evidence="2" id="KW-1185">Reference proteome</keyword>
<name>A0A517MM51_9BACT</name>
<evidence type="ECO:0008006" key="3">
    <source>
        <dbReference type="Google" id="ProtNLM"/>
    </source>
</evidence>
<evidence type="ECO:0000313" key="2">
    <source>
        <dbReference type="Proteomes" id="UP000320672"/>
    </source>
</evidence>
<dbReference type="AlphaFoldDB" id="A0A517MM51"/>
<dbReference type="Proteomes" id="UP000320672">
    <property type="component" value="Chromosome"/>
</dbReference>
<dbReference type="Pfam" id="PF07586">
    <property type="entry name" value="HXXSHH"/>
    <property type="match status" value="1"/>
</dbReference>
<sequence>MNLLQSHRSRREFVRTLGLGAASAPFLCNLPSFAAESPAGRKQRLIVVFSPNGVIPKTFWPDEEGDSFTLKESTAPLAPFQDQTLFLHGLANRIRGDGDGHMRGIGCLLTGIELFPGNIQGGSDTPAGWAKGLSIDQEIKNFFQAEEATRTRFGSLEFGVMVPDRADTWTRMVYGDANKPVSPIDDPYQMFSKLYGQMKDRESLVSILDDVQEDLRKMAKAISKQDRRMLEEHTTLVREMELQLRAADVSNGAEGHAVPELEPGVTQDNDNMPRITKMQIDLMVNSFIADFARVGSLQMTNSVGQARMRWLGIDKGHHGLSHEPDSNTEAADQLTQINKWYCEQIAYLAKRLQETPEADGNGNMLDNTLIVWTNELGKGNTHTHNDIPFVLVGGGSNFKMGRSLKYERVAHNRLLMSLAHGFGHHVESFGNPDFCGGGPLVLA</sequence>
<proteinExistence type="predicted"/>
<dbReference type="KEGG" id="rml:FF011L_47660"/>
<dbReference type="RefSeq" id="WP_145354176.1">
    <property type="nucleotide sequence ID" value="NZ_CP036262.1"/>
</dbReference>
<dbReference type="EMBL" id="CP036262">
    <property type="protein sequence ID" value="QDS95964.1"/>
    <property type="molecule type" value="Genomic_DNA"/>
</dbReference>
<dbReference type="OrthoDB" id="9146593at2"/>